<feature type="compositionally biased region" description="Polar residues" evidence="1">
    <location>
        <begin position="76"/>
        <end position="92"/>
    </location>
</feature>
<reference evidence="3" key="1">
    <citation type="submission" date="2022-12" db="EMBL/GenBank/DDBJ databases">
        <authorList>
            <person name="Petersen C."/>
        </authorList>
    </citation>
    <scope>NUCLEOTIDE SEQUENCE</scope>
    <source>
        <strain evidence="3">IBT 17660</strain>
    </source>
</reference>
<evidence type="ECO:0000256" key="2">
    <source>
        <dbReference type="SAM" id="SignalP"/>
    </source>
</evidence>
<reference evidence="3" key="2">
    <citation type="journal article" date="2023" name="IMA Fungus">
        <title>Comparative genomic study of the Penicillium genus elucidates a diverse pangenome and 15 lateral gene transfer events.</title>
        <authorList>
            <person name="Petersen C."/>
            <person name="Sorensen T."/>
            <person name="Nielsen M.R."/>
            <person name="Sondergaard T.E."/>
            <person name="Sorensen J.L."/>
            <person name="Fitzpatrick D.A."/>
            <person name="Frisvad J.C."/>
            <person name="Nielsen K.L."/>
        </authorList>
    </citation>
    <scope>NUCLEOTIDE SEQUENCE</scope>
    <source>
        <strain evidence="3">IBT 17660</strain>
    </source>
</reference>
<evidence type="ECO:0000313" key="3">
    <source>
        <dbReference type="EMBL" id="KAJ5487769.1"/>
    </source>
</evidence>
<feature type="region of interest" description="Disordered" evidence="1">
    <location>
        <begin position="37"/>
        <end position="96"/>
    </location>
</feature>
<protein>
    <recommendedName>
        <fullName evidence="5">GPI anchored serine-rich protein</fullName>
    </recommendedName>
</protein>
<feature type="compositionally biased region" description="Low complexity" evidence="1">
    <location>
        <begin position="173"/>
        <end position="184"/>
    </location>
</feature>
<evidence type="ECO:0000313" key="4">
    <source>
        <dbReference type="Proteomes" id="UP001147760"/>
    </source>
</evidence>
<dbReference type="AlphaFoldDB" id="A0A9X0BWX2"/>
<feature type="region of interest" description="Disordered" evidence="1">
    <location>
        <begin position="152"/>
        <end position="184"/>
    </location>
</feature>
<dbReference type="Proteomes" id="UP001147760">
    <property type="component" value="Unassembled WGS sequence"/>
</dbReference>
<feature type="signal peptide" evidence="2">
    <location>
        <begin position="1"/>
        <end position="17"/>
    </location>
</feature>
<accession>A0A9X0BWX2</accession>
<dbReference type="EMBL" id="JAPWDO010000001">
    <property type="protein sequence ID" value="KAJ5487769.1"/>
    <property type="molecule type" value="Genomic_DNA"/>
</dbReference>
<evidence type="ECO:0000256" key="1">
    <source>
        <dbReference type="SAM" id="MobiDB-lite"/>
    </source>
</evidence>
<proteinExistence type="predicted"/>
<sequence length="212" mass="20337">MRFTTATIAFFAGLAIAAPGADQTVYETDEVTITSCAPTVTDCPGNSGAGVEPTGSTTPSSVPAAVTSPAGEASESPVSSTETPAWSSETPAWSSVPTWAPSVPAPSAPSSVSSAPAPPAGTPVVSNSVIAVTTCVPTVIYSTVPVSVTTPAGSNVPRPTGGVPHVPSSSKGVATGTASVSPATSSPAFNGGATLSGSLGFAGAAAVAAFFL</sequence>
<keyword evidence="2" id="KW-0732">Signal</keyword>
<organism evidence="3 4">
    <name type="scientific">Penicillium desertorum</name>
    <dbReference type="NCBI Taxonomy" id="1303715"/>
    <lineage>
        <taxon>Eukaryota</taxon>
        <taxon>Fungi</taxon>
        <taxon>Dikarya</taxon>
        <taxon>Ascomycota</taxon>
        <taxon>Pezizomycotina</taxon>
        <taxon>Eurotiomycetes</taxon>
        <taxon>Eurotiomycetidae</taxon>
        <taxon>Eurotiales</taxon>
        <taxon>Aspergillaceae</taxon>
        <taxon>Penicillium</taxon>
    </lineage>
</organism>
<dbReference type="OrthoDB" id="3565477at2759"/>
<name>A0A9X0BWX2_9EURO</name>
<gene>
    <name evidence="3" type="ORF">N7530_002069</name>
</gene>
<keyword evidence="4" id="KW-1185">Reference proteome</keyword>
<comment type="caution">
    <text evidence="3">The sequence shown here is derived from an EMBL/GenBank/DDBJ whole genome shotgun (WGS) entry which is preliminary data.</text>
</comment>
<feature type="chain" id="PRO_5040807621" description="GPI anchored serine-rich protein" evidence="2">
    <location>
        <begin position="18"/>
        <end position="212"/>
    </location>
</feature>
<evidence type="ECO:0008006" key="5">
    <source>
        <dbReference type="Google" id="ProtNLM"/>
    </source>
</evidence>